<dbReference type="Proteomes" id="UP001283361">
    <property type="component" value="Unassembled WGS sequence"/>
</dbReference>
<evidence type="ECO:0000313" key="1">
    <source>
        <dbReference type="EMBL" id="KAK3781498.1"/>
    </source>
</evidence>
<organism evidence="1 2">
    <name type="scientific">Elysia crispata</name>
    <name type="common">lettuce slug</name>
    <dbReference type="NCBI Taxonomy" id="231223"/>
    <lineage>
        <taxon>Eukaryota</taxon>
        <taxon>Metazoa</taxon>
        <taxon>Spiralia</taxon>
        <taxon>Lophotrochozoa</taxon>
        <taxon>Mollusca</taxon>
        <taxon>Gastropoda</taxon>
        <taxon>Heterobranchia</taxon>
        <taxon>Euthyneura</taxon>
        <taxon>Panpulmonata</taxon>
        <taxon>Sacoglossa</taxon>
        <taxon>Placobranchoidea</taxon>
        <taxon>Plakobranchidae</taxon>
        <taxon>Elysia</taxon>
    </lineage>
</organism>
<comment type="caution">
    <text evidence="1">The sequence shown here is derived from an EMBL/GenBank/DDBJ whole genome shotgun (WGS) entry which is preliminary data.</text>
</comment>
<reference evidence="1" key="1">
    <citation type="journal article" date="2023" name="G3 (Bethesda)">
        <title>A reference genome for the long-term kleptoplast-retaining sea slug Elysia crispata morphotype clarki.</title>
        <authorList>
            <person name="Eastman K.E."/>
            <person name="Pendleton A.L."/>
            <person name="Shaikh M.A."/>
            <person name="Suttiyut T."/>
            <person name="Ogas R."/>
            <person name="Tomko P."/>
            <person name="Gavelis G."/>
            <person name="Widhalm J.R."/>
            <person name="Wisecaver J.H."/>
        </authorList>
    </citation>
    <scope>NUCLEOTIDE SEQUENCE</scope>
    <source>
        <strain evidence="1">ECLA1</strain>
    </source>
</reference>
<name>A0AAE1DTX4_9GAST</name>
<proteinExistence type="predicted"/>
<sequence>MVVHCLSPSSSAINFIGYAEHCLYCVGCSLPAQSSRKNRYFGPSQPHADIVAQQTTSSRVTLVSPSTVLL</sequence>
<keyword evidence="2" id="KW-1185">Reference proteome</keyword>
<accession>A0AAE1DTX4</accession>
<evidence type="ECO:0000313" key="2">
    <source>
        <dbReference type="Proteomes" id="UP001283361"/>
    </source>
</evidence>
<gene>
    <name evidence="1" type="ORF">RRG08_054838</name>
</gene>
<dbReference type="EMBL" id="JAWDGP010002623">
    <property type="protein sequence ID" value="KAK3781498.1"/>
    <property type="molecule type" value="Genomic_DNA"/>
</dbReference>
<dbReference type="AlphaFoldDB" id="A0AAE1DTX4"/>
<protein>
    <submittedName>
        <fullName evidence="1">Uncharacterized protein</fullName>
    </submittedName>
</protein>